<feature type="region of interest" description="Disordered" evidence="8">
    <location>
        <begin position="496"/>
        <end position="524"/>
    </location>
</feature>
<dbReference type="PROSITE" id="PS00330">
    <property type="entry name" value="HEMOLYSIN_CALCIUM"/>
    <property type="match status" value="3"/>
</dbReference>
<feature type="compositionally biased region" description="Polar residues" evidence="8">
    <location>
        <begin position="564"/>
        <end position="575"/>
    </location>
</feature>
<dbReference type="EMBL" id="CADCUQ010000715">
    <property type="protein sequence ID" value="CAA9424953.1"/>
    <property type="molecule type" value="Genomic_DNA"/>
</dbReference>
<keyword evidence="9" id="KW-0378">Hydrolase</keyword>
<keyword evidence="3" id="KW-0964">Secreted</keyword>
<evidence type="ECO:0000256" key="5">
    <source>
        <dbReference type="ARBA" id="ARBA00022737"/>
    </source>
</evidence>
<dbReference type="PANTHER" id="PTHR38340">
    <property type="entry name" value="S-LAYER PROTEIN"/>
    <property type="match status" value="1"/>
</dbReference>
<dbReference type="PRINTS" id="PR01488">
    <property type="entry name" value="RTXTOXINA"/>
</dbReference>
<dbReference type="EC" id="3.1.3.1" evidence="9"/>
<dbReference type="InterPro" id="IPR003995">
    <property type="entry name" value="RTX_toxin_determinant-A"/>
</dbReference>
<feature type="compositionally biased region" description="Polar residues" evidence="8">
    <location>
        <begin position="92"/>
        <end position="103"/>
    </location>
</feature>
<dbReference type="InterPro" id="IPR011049">
    <property type="entry name" value="Serralysin-like_metalloprot_C"/>
</dbReference>
<evidence type="ECO:0000256" key="4">
    <source>
        <dbReference type="ARBA" id="ARBA00022656"/>
    </source>
</evidence>
<keyword evidence="5" id="KW-0677">Repeat</keyword>
<keyword evidence="4" id="KW-0800">Toxin</keyword>
<gene>
    <name evidence="9" type="ORF">AVDCRST_MAG64-3112</name>
</gene>
<feature type="region of interest" description="Disordered" evidence="8">
    <location>
        <begin position="553"/>
        <end position="601"/>
    </location>
</feature>
<feature type="compositionally biased region" description="Gly residues" evidence="8">
    <location>
        <begin position="504"/>
        <end position="517"/>
    </location>
</feature>
<sequence>MQGDLLTASFNGTIYRLTLNDAGTALASKEALFSNFGTTPLDVTAWGDADPFPGTVWAATYGSDAITVFEPAAGGGVCDPSAPAGDQDGDGFTNSDEQASGTDPCSAADVPPDHDKDKVSDKTDPDDDNDGKPDTSDPFALDPNNGETTGLPLRYTWDPGAPAAGGLEGDFGFTGLMTNLTANYASLYEPTKMTVGGAAGAFTVDEVPNGDAKGNTQEYGFQSGVNVGPATGVFTAHTRVLAPFAGIAPQPSQSMGLFVGTGDQNNYAKLVVSANGGKGGIQFAKEVAGAFSTRPQPTVAMPGPNYVDLYLTVDPQAATVQPSYSVTNGGVTGPRTGLGGPEPIPAGWVDGTKALAAGFISTSTGTAAPPFPATWDFFEVVPGGGGTTEPPPPDGCTIEGTSANDTLTGTAGNDVICGLGGNDTIKGAGGNDTIKGQDGSDKLSGGTGDDTLEGGIGNDTADFSGSLTAVTASLTGGTATGEGSDTITSVEWLTGSSKNDTLTGDGGNNTFNGGGGSDTLKGEAGTDKLNGAAGLDVLNGGLGNDSVVGGGSADSLSGDAGADTLNSTDGTSGNDSLDGGTHVNGDTKTTDATEKSIVRFP</sequence>
<dbReference type="PANTHER" id="PTHR38340:SF1">
    <property type="entry name" value="S-LAYER PROTEIN"/>
    <property type="match status" value="1"/>
</dbReference>
<dbReference type="GO" id="GO:0016020">
    <property type="term" value="C:membrane"/>
    <property type="evidence" value="ECO:0007669"/>
    <property type="project" value="UniProtKB-SubCell"/>
</dbReference>
<dbReference type="GO" id="GO:0004035">
    <property type="term" value="F:alkaline phosphatase activity"/>
    <property type="evidence" value="ECO:0007669"/>
    <property type="project" value="UniProtKB-EC"/>
</dbReference>
<dbReference type="AlphaFoldDB" id="A0A6J4PVW7"/>
<dbReference type="Gene3D" id="2.150.10.10">
    <property type="entry name" value="Serralysin-like metalloprotease, C-terminal"/>
    <property type="match status" value="2"/>
</dbReference>
<proteinExistence type="predicted"/>
<dbReference type="InterPro" id="IPR001343">
    <property type="entry name" value="Hemolysn_Ca-bd"/>
</dbReference>
<feature type="compositionally biased region" description="Basic and acidic residues" evidence="8">
    <location>
        <begin position="111"/>
        <end position="123"/>
    </location>
</feature>
<dbReference type="SUPFAM" id="SSF51120">
    <property type="entry name" value="beta-Roll"/>
    <property type="match status" value="2"/>
</dbReference>
<dbReference type="GO" id="GO:0090729">
    <property type="term" value="F:toxin activity"/>
    <property type="evidence" value="ECO:0007669"/>
    <property type="project" value="UniProtKB-KW"/>
</dbReference>
<dbReference type="GO" id="GO:0005509">
    <property type="term" value="F:calcium ion binding"/>
    <property type="evidence" value="ECO:0007669"/>
    <property type="project" value="InterPro"/>
</dbReference>
<feature type="region of interest" description="Disordered" evidence="8">
    <location>
        <begin position="77"/>
        <end position="156"/>
    </location>
</feature>
<reference evidence="9" key="1">
    <citation type="submission" date="2020-02" db="EMBL/GenBank/DDBJ databases">
        <authorList>
            <person name="Meier V. D."/>
        </authorList>
    </citation>
    <scope>NUCLEOTIDE SEQUENCE</scope>
    <source>
        <strain evidence="9">AVDCRST_MAG64</strain>
    </source>
</reference>
<dbReference type="InterPro" id="IPR050557">
    <property type="entry name" value="RTX_toxin/Mannuronan_C5-epim"/>
</dbReference>
<keyword evidence="6" id="KW-0843">Virulence</keyword>
<evidence type="ECO:0000256" key="2">
    <source>
        <dbReference type="ARBA" id="ARBA00004613"/>
    </source>
</evidence>
<evidence type="ECO:0000256" key="8">
    <source>
        <dbReference type="SAM" id="MobiDB-lite"/>
    </source>
</evidence>
<evidence type="ECO:0000256" key="6">
    <source>
        <dbReference type="ARBA" id="ARBA00023026"/>
    </source>
</evidence>
<dbReference type="InterPro" id="IPR028974">
    <property type="entry name" value="TSP_type-3_rpt"/>
</dbReference>
<dbReference type="PRINTS" id="PR00313">
    <property type="entry name" value="CABNDNGRPT"/>
</dbReference>
<dbReference type="Pfam" id="PF00353">
    <property type="entry name" value="HemolysinCabind"/>
    <property type="match status" value="4"/>
</dbReference>
<feature type="region of interest" description="Disordered" evidence="8">
    <location>
        <begin position="428"/>
        <end position="459"/>
    </location>
</feature>
<accession>A0A6J4PVW7</accession>
<evidence type="ECO:0000256" key="7">
    <source>
        <dbReference type="ARBA" id="ARBA00023136"/>
    </source>
</evidence>
<evidence type="ECO:0000256" key="3">
    <source>
        <dbReference type="ARBA" id="ARBA00022525"/>
    </source>
</evidence>
<dbReference type="InterPro" id="IPR018511">
    <property type="entry name" value="Hemolysin-typ_Ca-bd_CS"/>
</dbReference>
<evidence type="ECO:0000313" key="9">
    <source>
        <dbReference type="EMBL" id="CAA9424953.1"/>
    </source>
</evidence>
<name>A0A6J4PVW7_9BACT</name>
<organism evidence="9">
    <name type="scientific">uncultured Phycisphaerae bacterium</name>
    <dbReference type="NCBI Taxonomy" id="904963"/>
    <lineage>
        <taxon>Bacteria</taxon>
        <taxon>Pseudomonadati</taxon>
        <taxon>Planctomycetota</taxon>
        <taxon>Phycisphaerae</taxon>
        <taxon>environmental samples</taxon>
    </lineage>
</organism>
<dbReference type="SUPFAM" id="SSF103647">
    <property type="entry name" value="TSP type-3 repeat"/>
    <property type="match status" value="1"/>
</dbReference>
<dbReference type="Gene3D" id="4.10.1080.10">
    <property type="entry name" value="TSP type-3 repeat"/>
    <property type="match status" value="1"/>
</dbReference>
<keyword evidence="7" id="KW-0472">Membrane</keyword>
<feature type="compositionally biased region" description="Basic and acidic residues" evidence="8">
    <location>
        <begin position="588"/>
        <end position="601"/>
    </location>
</feature>
<comment type="subcellular location">
    <subcellularLocation>
        <location evidence="1">Membrane</location>
    </subcellularLocation>
    <subcellularLocation>
        <location evidence="2">Secreted</location>
    </subcellularLocation>
</comment>
<protein>
    <submittedName>
        <fullName evidence="9">Alkaline phosphatase</fullName>
        <ecNumber evidence="9">3.1.3.1</ecNumber>
    </submittedName>
</protein>
<feature type="compositionally biased region" description="Low complexity" evidence="8">
    <location>
        <begin position="553"/>
        <end position="563"/>
    </location>
</feature>
<evidence type="ECO:0000256" key="1">
    <source>
        <dbReference type="ARBA" id="ARBA00004370"/>
    </source>
</evidence>
<dbReference type="GO" id="GO:0005576">
    <property type="term" value="C:extracellular region"/>
    <property type="evidence" value="ECO:0007669"/>
    <property type="project" value="UniProtKB-SubCell"/>
</dbReference>